<dbReference type="AlphaFoldDB" id="A0A1P8KLH4"/>
<dbReference type="KEGG" id="alp:LPB137_05705"/>
<evidence type="ECO:0000313" key="2">
    <source>
        <dbReference type="EMBL" id="APW65376.1"/>
    </source>
</evidence>
<reference evidence="2 3" key="1">
    <citation type="submission" date="2017-01" db="EMBL/GenBank/DDBJ databases">
        <title>Genome sequencing of Arcobacter sp. LPB0137.</title>
        <authorList>
            <person name="Lee G.-W."/>
            <person name="Yi H."/>
        </authorList>
    </citation>
    <scope>NUCLEOTIDE SEQUENCE [LARGE SCALE GENOMIC DNA]</scope>
    <source>
        <strain evidence="2 3">LPB0137</strain>
    </source>
</reference>
<accession>A0A1P8KLH4</accession>
<feature type="transmembrane region" description="Helical" evidence="1">
    <location>
        <begin position="46"/>
        <end position="70"/>
    </location>
</feature>
<dbReference type="STRING" id="1850254.LPB137_05705"/>
<dbReference type="OrthoDB" id="1442110at2"/>
<keyword evidence="1" id="KW-1133">Transmembrane helix</keyword>
<keyword evidence="1" id="KW-0812">Transmembrane</keyword>
<dbReference type="RefSeq" id="WP_076085588.1">
    <property type="nucleotide sequence ID" value="NZ_CP019070.1"/>
</dbReference>
<evidence type="ECO:0000313" key="3">
    <source>
        <dbReference type="Proteomes" id="UP000186074"/>
    </source>
</evidence>
<dbReference type="EMBL" id="CP019070">
    <property type="protein sequence ID" value="APW65376.1"/>
    <property type="molecule type" value="Genomic_DNA"/>
</dbReference>
<proteinExistence type="predicted"/>
<protein>
    <submittedName>
        <fullName evidence="2">Uncharacterized protein</fullName>
    </submittedName>
</protein>
<sequence>MSIFTKITTLLSGLLLIRFVLSKFFAWPVSVQAFIEMAKPIGIDPTFFRLFTGVIIMIACLGFLISFYLLIRNKVRTQSKELIYIVFFYLYGIGAMIGALLAEFILRDEPKLPLVIIALFIVITSIINLLYLRKYDILSSLKSLSEKK</sequence>
<evidence type="ECO:0000256" key="1">
    <source>
        <dbReference type="SAM" id="Phobius"/>
    </source>
</evidence>
<keyword evidence="3" id="KW-1185">Reference proteome</keyword>
<feature type="transmembrane region" description="Helical" evidence="1">
    <location>
        <begin position="82"/>
        <end position="106"/>
    </location>
</feature>
<name>A0A1P8KLH4_9BACT</name>
<dbReference type="Proteomes" id="UP000186074">
    <property type="component" value="Chromosome"/>
</dbReference>
<feature type="transmembrane region" description="Helical" evidence="1">
    <location>
        <begin position="112"/>
        <end position="132"/>
    </location>
</feature>
<keyword evidence="1" id="KW-0472">Membrane</keyword>
<organism evidence="2 3">
    <name type="scientific">Poseidonibacter parvus</name>
    <dbReference type="NCBI Taxonomy" id="1850254"/>
    <lineage>
        <taxon>Bacteria</taxon>
        <taxon>Pseudomonadati</taxon>
        <taxon>Campylobacterota</taxon>
        <taxon>Epsilonproteobacteria</taxon>
        <taxon>Campylobacterales</taxon>
        <taxon>Arcobacteraceae</taxon>
        <taxon>Poseidonibacter</taxon>
    </lineage>
</organism>
<gene>
    <name evidence="2" type="ORF">LPB137_05705</name>
</gene>